<keyword evidence="2" id="KW-0235">DNA replication</keyword>
<evidence type="ECO:0000256" key="2">
    <source>
        <dbReference type="ARBA" id="ARBA00022705"/>
    </source>
</evidence>
<dbReference type="InterPro" id="IPR000989">
    <property type="entry name" value="Rep"/>
</dbReference>
<comment type="similarity">
    <text evidence="1">Belongs to the Gram-positive plasmids replication protein type 1 family.</text>
</comment>
<reference evidence="4" key="1">
    <citation type="journal article" date="2019" name="Int. J. Syst. Evol. Microbiol.">
        <title>The Global Catalogue of Microorganisms (GCM) 10K type strain sequencing project: providing services to taxonomists for standard genome sequencing and annotation.</title>
        <authorList>
            <consortium name="The Broad Institute Genomics Platform"/>
            <consortium name="The Broad Institute Genome Sequencing Center for Infectious Disease"/>
            <person name="Wu L."/>
            <person name="Ma J."/>
        </authorList>
    </citation>
    <scope>NUCLEOTIDE SEQUENCE [LARGE SCALE GENOMIC DNA]</scope>
    <source>
        <strain evidence="4">CGMCC 1.16306</strain>
    </source>
</reference>
<protein>
    <submittedName>
        <fullName evidence="3">Protein rep</fullName>
    </submittedName>
</protein>
<organism evidence="3 4">
    <name type="scientific">Camelliibacillus cellulosilyticus</name>
    <dbReference type="NCBI Taxonomy" id="2174486"/>
    <lineage>
        <taxon>Bacteria</taxon>
        <taxon>Bacillati</taxon>
        <taxon>Bacillota</taxon>
        <taxon>Bacilli</taxon>
        <taxon>Bacillales</taxon>
        <taxon>Sporolactobacillaceae</taxon>
        <taxon>Camelliibacillus</taxon>
    </lineage>
</organism>
<dbReference type="RefSeq" id="WP_376846304.1">
    <property type="nucleotide sequence ID" value="NZ_JBHSFW010000006.1"/>
</dbReference>
<sequence length="65" mass="7690">MEITKNRDQESDSFGTYHPHFHVLMCVPTYYFKMQKYYITQDEWTILWKKSDKTGLYASGACAKG</sequence>
<dbReference type="Proteomes" id="UP001596022">
    <property type="component" value="Unassembled WGS sequence"/>
</dbReference>
<evidence type="ECO:0000313" key="3">
    <source>
        <dbReference type="EMBL" id="MFC4619208.1"/>
    </source>
</evidence>
<keyword evidence="4" id="KW-1185">Reference proteome</keyword>
<comment type="caution">
    <text evidence="3">The sequence shown here is derived from an EMBL/GenBank/DDBJ whole genome shotgun (WGS) entry which is preliminary data.</text>
</comment>
<evidence type="ECO:0000256" key="1">
    <source>
        <dbReference type="ARBA" id="ARBA00008909"/>
    </source>
</evidence>
<name>A0ABV9GM20_9BACL</name>
<dbReference type="EMBL" id="JBHSFW010000006">
    <property type="protein sequence ID" value="MFC4619208.1"/>
    <property type="molecule type" value="Genomic_DNA"/>
</dbReference>
<proteinExistence type="inferred from homology"/>
<dbReference type="Pfam" id="PF01446">
    <property type="entry name" value="Rep_1"/>
    <property type="match status" value="1"/>
</dbReference>
<evidence type="ECO:0000313" key="4">
    <source>
        <dbReference type="Proteomes" id="UP001596022"/>
    </source>
</evidence>
<gene>
    <name evidence="3" type="ORF">ACFO4N_10830</name>
</gene>
<accession>A0ABV9GM20</accession>